<dbReference type="PROSITE" id="PS51257">
    <property type="entry name" value="PROKAR_LIPOPROTEIN"/>
    <property type="match status" value="1"/>
</dbReference>
<keyword evidence="6" id="KW-0449">Lipoprotein</keyword>
<keyword evidence="3" id="KW-1003">Cell membrane</keyword>
<dbReference type="Proteomes" id="UP001478817">
    <property type="component" value="Unassembled WGS sequence"/>
</dbReference>
<protein>
    <submittedName>
        <fullName evidence="9">BMP family ABC transporter substrate-binding protein</fullName>
    </submittedName>
</protein>
<evidence type="ECO:0000313" key="9">
    <source>
        <dbReference type="EMBL" id="MEQ2638326.1"/>
    </source>
</evidence>
<dbReference type="InterPro" id="IPR050957">
    <property type="entry name" value="BMP_lipoprotein"/>
</dbReference>
<dbReference type="PROSITE" id="PS51318">
    <property type="entry name" value="TAT"/>
    <property type="match status" value="1"/>
</dbReference>
<evidence type="ECO:0000256" key="5">
    <source>
        <dbReference type="ARBA" id="ARBA00023136"/>
    </source>
</evidence>
<feature type="domain" description="ABC transporter substrate-binding protein PnrA-like" evidence="8">
    <location>
        <begin position="53"/>
        <end position="352"/>
    </location>
</feature>
<comment type="caution">
    <text evidence="9">The sequence shown here is derived from an EMBL/GenBank/DDBJ whole genome shotgun (WGS) entry which is preliminary data.</text>
</comment>
<accession>A0ABV1IJV2</accession>
<evidence type="ECO:0000256" key="3">
    <source>
        <dbReference type="ARBA" id="ARBA00022475"/>
    </source>
</evidence>
<sequence>MRDSMNVTRRDAIKLGAGTMAAAAAVSLAACGGSSSSDSSSSASGSEEKSSYKVAIIISGPALDGGWGQGHYESLKKACEEHSKWEMLEPKENTPASDAATAAQSYVDQDVDLIIAAGNEFASDWAEVVAEAAESHPGVHFLMTNTDPKTDLADYETLANLETVQVNLKQSGALAGVVAGLMTASNCIGFVGGMRIPTTLTKYSAYLAAAQKVNPSVKGVYNFEAGFTDASAGVKLTESWIGTDNVDVMWCDASAVDGGVRQALENAGADSHFNIAQPIDCVGADHPCVITSTVTNWMMGEAMDAIESGSYGDGKVIEANIDNGGVYLGKFSDKVPADVQSKVEEYTEQIKADTFITDDEVNAIKSGL</sequence>
<dbReference type="Gene3D" id="3.40.50.2300">
    <property type="match status" value="2"/>
</dbReference>
<name>A0ABV1IJV2_9ACTN</name>
<reference evidence="9 10" key="1">
    <citation type="submission" date="2024-04" db="EMBL/GenBank/DDBJ databases">
        <title>Human intestinal bacterial collection.</title>
        <authorList>
            <person name="Pauvert C."/>
            <person name="Hitch T.C.A."/>
            <person name="Clavel T."/>
        </authorList>
    </citation>
    <scope>NUCLEOTIDE SEQUENCE [LARGE SCALE GENOMIC DNA]</scope>
    <source>
        <strain evidence="9 10">CLA-AA-H197</strain>
    </source>
</reference>
<keyword evidence="5" id="KW-0472">Membrane</keyword>
<evidence type="ECO:0000256" key="1">
    <source>
        <dbReference type="ARBA" id="ARBA00004193"/>
    </source>
</evidence>
<dbReference type="Pfam" id="PF02608">
    <property type="entry name" value="Bmp"/>
    <property type="match status" value="1"/>
</dbReference>
<feature type="signal peptide" evidence="7">
    <location>
        <begin position="1"/>
        <end position="29"/>
    </location>
</feature>
<comment type="subcellular location">
    <subcellularLocation>
        <location evidence="1">Cell membrane</location>
        <topology evidence="1">Lipid-anchor</topology>
    </subcellularLocation>
</comment>
<evidence type="ECO:0000256" key="7">
    <source>
        <dbReference type="SAM" id="SignalP"/>
    </source>
</evidence>
<feature type="chain" id="PRO_5047418328" evidence="7">
    <location>
        <begin position="30"/>
        <end position="368"/>
    </location>
</feature>
<evidence type="ECO:0000256" key="4">
    <source>
        <dbReference type="ARBA" id="ARBA00022729"/>
    </source>
</evidence>
<evidence type="ECO:0000259" key="8">
    <source>
        <dbReference type="Pfam" id="PF02608"/>
    </source>
</evidence>
<evidence type="ECO:0000313" key="10">
    <source>
        <dbReference type="Proteomes" id="UP001478817"/>
    </source>
</evidence>
<dbReference type="InterPro" id="IPR028082">
    <property type="entry name" value="Peripla_BP_I"/>
</dbReference>
<dbReference type="InterPro" id="IPR006311">
    <property type="entry name" value="TAT_signal"/>
</dbReference>
<dbReference type="RefSeq" id="WP_349183002.1">
    <property type="nucleotide sequence ID" value="NZ_JBBNGS010000016.1"/>
</dbReference>
<evidence type="ECO:0000256" key="2">
    <source>
        <dbReference type="ARBA" id="ARBA00008610"/>
    </source>
</evidence>
<evidence type="ECO:0000256" key="6">
    <source>
        <dbReference type="ARBA" id="ARBA00023288"/>
    </source>
</evidence>
<dbReference type="EMBL" id="JBBNGS010000016">
    <property type="protein sequence ID" value="MEQ2638326.1"/>
    <property type="molecule type" value="Genomic_DNA"/>
</dbReference>
<dbReference type="InterPro" id="IPR003760">
    <property type="entry name" value="PnrA-like"/>
</dbReference>
<dbReference type="SUPFAM" id="SSF53822">
    <property type="entry name" value="Periplasmic binding protein-like I"/>
    <property type="match status" value="1"/>
</dbReference>
<keyword evidence="10" id="KW-1185">Reference proteome</keyword>
<proteinExistence type="inferred from homology"/>
<dbReference type="PANTHER" id="PTHR34296">
    <property type="entry name" value="TRANSCRIPTIONAL ACTIVATOR PROTEIN MED"/>
    <property type="match status" value="1"/>
</dbReference>
<keyword evidence="4 7" id="KW-0732">Signal</keyword>
<comment type="similarity">
    <text evidence="2">Belongs to the BMP lipoprotein family.</text>
</comment>
<organism evidence="9 10">
    <name type="scientific">Paratractidigestivibacter faecalis</name>
    <dbReference type="NCBI Taxonomy" id="2292441"/>
    <lineage>
        <taxon>Bacteria</taxon>
        <taxon>Bacillati</taxon>
        <taxon>Actinomycetota</taxon>
        <taxon>Coriobacteriia</taxon>
        <taxon>Coriobacteriales</taxon>
        <taxon>Atopobiaceae</taxon>
        <taxon>Paratractidigestivibacter</taxon>
    </lineage>
</organism>
<dbReference type="PANTHER" id="PTHR34296:SF2">
    <property type="entry name" value="ABC TRANSPORTER GUANOSINE-BINDING PROTEIN NUPN"/>
    <property type="match status" value="1"/>
</dbReference>
<gene>
    <name evidence="9" type="ORF">AAAT05_08230</name>
</gene>